<comment type="caution">
    <text evidence="1">The sequence shown here is derived from an EMBL/GenBank/DDBJ whole genome shotgun (WGS) entry which is preliminary data.</text>
</comment>
<name>A0ABU5TT30_9CYAN</name>
<keyword evidence="2" id="KW-1185">Reference proteome</keyword>
<accession>A0ABU5TT30</accession>
<protein>
    <submittedName>
        <fullName evidence="1">Uncharacterized protein</fullName>
    </submittedName>
</protein>
<reference evidence="1 2" key="1">
    <citation type="submission" date="2023-12" db="EMBL/GenBank/DDBJ databases">
        <title>Baltic Sea Cyanobacteria.</title>
        <authorList>
            <person name="Delbaje E."/>
            <person name="Fewer D.P."/>
            <person name="Shishido T.K."/>
        </authorList>
    </citation>
    <scope>NUCLEOTIDE SEQUENCE [LARGE SCALE GENOMIC DNA]</scope>
    <source>
        <strain evidence="1 2">CCNP 1315</strain>
    </source>
</reference>
<sequence>MKTEQMRDQIKAYAEKLSPDQVKLAYEFLAKLAEDESEVATNELLAIPGLMNALEEADRDIVEGNLTDWREVRNDV</sequence>
<dbReference type="RefSeq" id="WP_323221116.1">
    <property type="nucleotide sequence ID" value="NZ_JAYGHT010000006.1"/>
</dbReference>
<gene>
    <name evidence="1" type="ORF">VB854_03750</name>
</gene>
<evidence type="ECO:0000313" key="1">
    <source>
        <dbReference type="EMBL" id="MEA5518062.1"/>
    </source>
</evidence>
<organism evidence="1 2">
    <name type="scientific">Limnoraphis robusta CCNP1315</name>
    <dbReference type="NCBI Taxonomy" id="3110306"/>
    <lineage>
        <taxon>Bacteria</taxon>
        <taxon>Bacillati</taxon>
        <taxon>Cyanobacteriota</taxon>
        <taxon>Cyanophyceae</taxon>
        <taxon>Oscillatoriophycideae</taxon>
        <taxon>Oscillatoriales</taxon>
        <taxon>Sirenicapillariaceae</taxon>
        <taxon>Limnoraphis</taxon>
    </lineage>
</organism>
<evidence type="ECO:0000313" key="2">
    <source>
        <dbReference type="Proteomes" id="UP001301728"/>
    </source>
</evidence>
<proteinExistence type="predicted"/>
<dbReference type="Proteomes" id="UP001301728">
    <property type="component" value="Unassembled WGS sequence"/>
</dbReference>
<dbReference type="EMBL" id="JAYGHT010000006">
    <property type="protein sequence ID" value="MEA5518062.1"/>
    <property type="molecule type" value="Genomic_DNA"/>
</dbReference>
<dbReference type="Gene3D" id="1.10.1220.170">
    <property type="match status" value="1"/>
</dbReference>